<evidence type="ECO:0000256" key="3">
    <source>
        <dbReference type="SAM" id="MobiDB-lite"/>
    </source>
</evidence>
<reference evidence="5" key="1">
    <citation type="submission" date="2020-01" db="EMBL/GenBank/DDBJ databases">
        <title>Identification and distribution of gene clusters putatively required for synthesis of sphingolipid metabolism inhibitors in phylogenetically diverse species of the filamentous fungus Fusarium.</title>
        <authorList>
            <person name="Kim H.-S."/>
            <person name="Busman M."/>
            <person name="Brown D.W."/>
            <person name="Divon H."/>
            <person name="Uhlig S."/>
            <person name="Proctor R.H."/>
        </authorList>
    </citation>
    <scope>NUCLEOTIDE SEQUENCE</scope>
    <source>
        <strain evidence="5">NRRL 53441</strain>
    </source>
</reference>
<accession>A0A8H4KL31</accession>
<organism evidence="5 6">
    <name type="scientific">Fusarium austroafricanum</name>
    <dbReference type="NCBI Taxonomy" id="2364996"/>
    <lineage>
        <taxon>Eukaryota</taxon>
        <taxon>Fungi</taxon>
        <taxon>Dikarya</taxon>
        <taxon>Ascomycota</taxon>
        <taxon>Pezizomycotina</taxon>
        <taxon>Sordariomycetes</taxon>
        <taxon>Hypocreomycetidae</taxon>
        <taxon>Hypocreales</taxon>
        <taxon>Nectriaceae</taxon>
        <taxon>Fusarium</taxon>
        <taxon>Fusarium concolor species complex</taxon>
    </lineage>
</organism>
<dbReference type="Pfam" id="PF00076">
    <property type="entry name" value="RRM_1"/>
    <property type="match status" value="1"/>
</dbReference>
<dbReference type="OrthoDB" id="610462at2759"/>
<dbReference type="GO" id="GO:0005634">
    <property type="term" value="C:nucleus"/>
    <property type="evidence" value="ECO:0007669"/>
    <property type="project" value="TreeGrafter"/>
</dbReference>
<dbReference type="SUPFAM" id="SSF54928">
    <property type="entry name" value="RNA-binding domain, RBD"/>
    <property type="match status" value="2"/>
</dbReference>
<protein>
    <recommendedName>
        <fullName evidence="4">RRM domain-containing protein</fullName>
    </recommendedName>
</protein>
<feature type="region of interest" description="Disordered" evidence="3">
    <location>
        <begin position="350"/>
        <end position="471"/>
    </location>
</feature>
<keyword evidence="6" id="KW-1185">Reference proteome</keyword>
<evidence type="ECO:0000259" key="4">
    <source>
        <dbReference type="PROSITE" id="PS50102"/>
    </source>
</evidence>
<dbReference type="Gene3D" id="3.30.70.330">
    <property type="match status" value="2"/>
</dbReference>
<dbReference type="Proteomes" id="UP000605986">
    <property type="component" value="Unassembled WGS sequence"/>
</dbReference>
<feature type="domain" description="RRM" evidence="4">
    <location>
        <begin position="273"/>
        <end position="354"/>
    </location>
</feature>
<gene>
    <name evidence="5" type="ORF">F53441_4872</name>
</gene>
<dbReference type="InterPro" id="IPR012677">
    <property type="entry name" value="Nucleotide-bd_a/b_plait_sf"/>
</dbReference>
<dbReference type="AlphaFoldDB" id="A0A8H4KL31"/>
<comment type="caution">
    <text evidence="5">The sequence shown here is derived from an EMBL/GenBank/DDBJ whole genome shotgun (WGS) entry which is preliminary data.</text>
</comment>
<name>A0A8H4KL31_9HYPO</name>
<feature type="compositionally biased region" description="Low complexity" evidence="3">
    <location>
        <begin position="425"/>
        <end position="434"/>
    </location>
</feature>
<dbReference type="InterPro" id="IPR000504">
    <property type="entry name" value="RRM_dom"/>
</dbReference>
<feature type="compositionally biased region" description="Basic and acidic residues" evidence="3">
    <location>
        <begin position="389"/>
        <end position="410"/>
    </location>
</feature>
<evidence type="ECO:0000256" key="2">
    <source>
        <dbReference type="PROSITE-ProRule" id="PRU00176"/>
    </source>
</evidence>
<dbReference type="InterPro" id="IPR050374">
    <property type="entry name" value="RRT5_SRSF_SR"/>
</dbReference>
<evidence type="ECO:0000313" key="5">
    <source>
        <dbReference type="EMBL" id="KAF4452277.1"/>
    </source>
</evidence>
<dbReference type="EMBL" id="JAADJG010000193">
    <property type="protein sequence ID" value="KAF4452277.1"/>
    <property type="molecule type" value="Genomic_DNA"/>
</dbReference>
<proteinExistence type="predicted"/>
<feature type="compositionally biased region" description="Polar residues" evidence="3">
    <location>
        <begin position="367"/>
        <end position="388"/>
    </location>
</feature>
<evidence type="ECO:0000256" key="1">
    <source>
        <dbReference type="ARBA" id="ARBA00022884"/>
    </source>
</evidence>
<sequence length="471" mass="52479">MSTEATVQADVGPGDETGIYYITICNLPFGTSWQELKDWTRPVCAVDHVEVFQNSTSGWVRVRGRENFERAWGKSKSTPQAYYDTNKTAGRLNGGVFKGRSIIASDKNRRHSIKIKELATPPQGAPLQTSRYQPTLPTQYALPGTVAMSPQYSAALGQDYLAGYPQASGSRYNNQGIPSPGYTHQVPVTGATATLTTYTTASSRGHYNYNESIARPPAVKLGAVSYYPQYQHDGAQLALPYRGHDEHPGYYPDYSFSSGEPSYRSEYVEMEPRKLCVSPFPQQARADEVKSWVRRKVDKGKIESIEIPKNSNSMYLMGYVLVTFDSVSSANKAIEQFNKARFRSRRVMARPTREGAVVEAPRESSVSHEVSNWTEYKSSETNIPTEPASSRDDNRRRNEKPQQPKSKETRSTGSSKKKSSEKKSSSSSRKTPGSQTDKEPSLKKPSTDKEASVKDERPVIVDGTSHRNDKH</sequence>
<dbReference type="PANTHER" id="PTHR23003">
    <property type="entry name" value="RNA RECOGNITION MOTIF RRM DOMAIN CONTAINING PROTEIN"/>
    <property type="match status" value="1"/>
</dbReference>
<keyword evidence="1 2" id="KW-0694">RNA-binding</keyword>
<dbReference type="GO" id="GO:0003729">
    <property type="term" value="F:mRNA binding"/>
    <property type="evidence" value="ECO:0007669"/>
    <property type="project" value="TreeGrafter"/>
</dbReference>
<dbReference type="SMART" id="SM00360">
    <property type="entry name" value="RRM"/>
    <property type="match status" value="1"/>
</dbReference>
<dbReference type="CDD" id="cd00590">
    <property type="entry name" value="RRM_SF"/>
    <property type="match status" value="1"/>
</dbReference>
<dbReference type="PROSITE" id="PS50102">
    <property type="entry name" value="RRM"/>
    <property type="match status" value="1"/>
</dbReference>
<dbReference type="GO" id="GO:0005737">
    <property type="term" value="C:cytoplasm"/>
    <property type="evidence" value="ECO:0007669"/>
    <property type="project" value="TreeGrafter"/>
</dbReference>
<dbReference type="InterPro" id="IPR035979">
    <property type="entry name" value="RBD_domain_sf"/>
</dbReference>
<feature type="compositionally biased region" description="Basic and acidic residues" evidence="3">
    <location>
        <begin position="436"/>
        <end position="471"/>
    </location>
</feature>
<evidence type="ECO:0000313" key="6">
    <source>
        <dbReference type="Proteomes" id="UP000605986"/>
    </source>
</evidence>